<dbReference type="PROSITE" id="PS00022">
    <property type="entry name" value="EGF_1"/>
    <property type="match status" value="1"/>
</dbReference>
<keyword evidence="7" id="KW-0472">Membrane</keyword>
<dbReference type="SUPFAM" id="SSF57196">
    <property type="entry name" value="EGF/Laminin"/>
    <property type="match status" value="1"/>
</dbReference>
<evidence type="ECO:0000256" key="5">
    <source>
        <dbReference type="PROSITE-ProRule" id="PRU00076"/>
    </source>
</evidence>
<dbReference type="Gene3D" id="2.10.25.140">
    <property type="match status" value="1"/>
</dbReference>
<dbReference type="InterPro" id="IPR000742">
    <property type="entry name" value="EGF"/>
</dbReference>
<protein>
    <recommendedName>
        <fullName evidence="8">EGF-like domain-containing protein</fullName>
    </recommendedName>
</protein>
<dbReference type="OrthoDB" id="6516201at2759"/>
<dbReference type="GO" id="GO:0016020">
    <property type="term" value="C:membrane"/>
    <property type="evidence" value="ECO:0007669"/>
    <property type="project" value="InterPro"/>
</dbReference>
<dbReference type="PROSITE" id="PS50026">
    <property type="entry name" value="EGF_3"/>
    <property type="match status" value="1"/>
</dbReference>
<dbReference type="EMBL" id="FN653028">
    <property type="protein sequence ID" value="CBY18826.1"/>
    <property type="molecule type" value="Genomic_DNA"/>
</dbReference>
<feature type="compositionally biased region" description="Low complexity" evidence="6">
    <location>
        <begin position="396"/>
        <end position="412"/>
    </location>
</feature>
<sequence length="419" mass="45490">MVQLRNLLAATLSGAAASKNDFRGRLEIQYDYRGSLNQESLGHMKTLKVCVLNFSYNPDSRRCEDAPEGILESRSQIGIFGTGQVALSGHGSRQLDLPFTAVWPGDLSVITWTGSEATRVHTFAGELKPSKDWKRINVQDVYLRARVTCLAPFYGEDCDTICKSPSEKQKKILGHYSCNKNGEKVCDPNFRTEIDNGFPCLQRICPESAPDHCAECNQEGRCKKCEPTHYLEGGTAKLENPCAPSNGRKVCSESSTCIAKGYSYQCIMPIEAPIAEPCSASCANNGVCYDGNKCACPEGFAGEFCEVQEKDNLLLGVVAGIMLSVLGALLCITGFIARRRSQMHKATTDIDIEEGIIEEAAHSRAEGALLLSESTLQAAYSKPCSPAKATKNQQEDSFATSSSDMSLSAPPSYNEALQS</sequence>
<dbReference type="Gene3D" id="2.10.25.10">
    <property type="entry name" value="Laminin"/>
    <property type="match status" value="1"/>
</dbReference>
<feature type="region of interest" description="Disordered" evidence="6">
    <location>
        <begin position="384"/>
        <end position="419"/>
    </location>
</feature>
<dbReference type="InterPro" id="IPR001774">
    <property type="entry name" value="DSL"/>
</dbReference>
<dbReference type="Proteomes" id="UP000001307">
    <property type="component" value="Unassembled WGS sequence"/>
</dbReference>
<accession>E4X803</accession>
<keyword evidence="3" id="KW-0677">Repeat</keyword>
<feature type="transmembrane region" description="Helical" evidence="7">
    <location>
        <begin position="313"/>
        <end position="337"/>
    </location>
</feature>
<comment type="caution">
    <text evidence="5">Lacks conserved residue(s) required for the propagation of feature annotation.</text>
</comment>
<proteinExistence type="predicted"/>
<name>E4X803_OIKDI</name>
<keyword evidence="2 5" id="KW-0245">EGF-like domain</keyword>
<gene>
    <name evidence="9" type="ORF">GSOID_T00003694001</name>
</gene>
<dbReference type="InParanoid" id="E4X803"/>
<evidence type="ECO:0000259" key="8">
    <source>
        <dbReference type="PROSITE" id="PS50026"/>
    </source>
</evidence>
<keyword evidence="7" id="KW-1133">Transmembrane helix</keyword>
<evidence type="ECO:0000256" key="3">
    <source>
        <dbReference type="ARBA" id="ARBA00022737"/>
    </source>
</evidence>
<keyword evidence="7" id="KW-0812">Transmembrane</keyword>
<evidence type="ECO:0000256" key="2">
    <source>
        <dbReference type="ARBA" id="ARBA00022536"/>
    </source>
</evidence>
<keyword evidence="1" id="KW-0217">Developmental protein</keyword>
<organism evidence="9">
    <name type="scientific">Oikopleura dioica</name>
    <name type="common">Tunicate</name>
    <dbReference type="NCBI Taxonomy" id="34765"/>
    <lineage>
        <taxon>Eukaryota</taxon>
        <taxon>Metazoa</taxon>
        <taxon>Chordata</taxon>
        <taxon>Tunicata</taxon>
        <taxon>Appendicularia</taxon>
        <taxon>Copelata</taxon>
        <taxon>Oikopleuridae</taxon>
        <taxon>Oikopleura</taxon>
    </lineage>
</organism>
<evidence type="ECO:0000256" key="7">
    <source>
        <dbReference type="SAM" id="Phobius"/>
    </source>
</evidence>
<reference evidence="9" key="1">
    <citation type="journal article" date="2010" name="Science">
        <title>Plasticity of animal genome architecture unmasked by rapid evolution of a pelagic tunicate.</title>
        <authorList>
            <person name="Denoeud F."/>
            <person name="Henriet S."/>
            <person name="Mungpakdee S."/>
            <person name="Aury J.M."/>
            <person name="Da Silva C."/>
            <person name="Brinkmann H."/>
            <person name="Mikhaleva J."/>
            <person name="Olsen L.C."/>
            <person name="Jubin C."/>
            <person name="Canestro C."/>
            <person name="Bouquet J.M."/>
            <person name="Danks G."/>
            <person name="Poulain J."/>
            <person name="Campsteijn C."/>
            <person name="Adamski M."/>
            <person name="Cross I."/>
            <person name="Yadetie F."/>
            <person name="Muffato M."/>
            <person name="Louis A."/>
            <person name="Butcher S."/>
            <person name="Tsagkogeorga G."/>
            <person name="Konrad A."/>
            <person name="Singh S."/>
            <person name="Jensen M.F."/>
            <person name="Cong E.H."/>
            <person name="Eikeseth-Otteraa H."/>
            <person name="Noel B."/>
            <person name="Anthouard V."/>
            <person name="Porcel B.M."/>
            <person name="Kachouri-Lafond R."/>
            <person name="Nishino A."/>
            <person name="Ugolini M."/>
            <person name="Chourrout P."/>
            <person name="Nishida H."/>
            <person name="Aasland R."/>
            <person name="Huzurbazar S."/>
            <person name="Westhof E."/>
            <person name="Delsuc F."/>
            <person name="Lehrach H."/>
            <person name="Reinhardt R."/>
            <person name="Weissenbach J."/>
            <person name="Roy S.W."/>
            <person name="Artiguenave F."/>
            <person name="Postlethwait J.H."/>
            <person name="Manak J.R."/>
            <person name="Thompson E.M."/>
            <person name="Jaillon O."/>
            <person name="Du Pasquier L."/>
            <person name="Boudinot P."/>
            <person name="Liberles D.A."/>
            <person name="Volff J.N."/>
            <person name="Philippe H."/>
            <person name="Lenhard B."/>
            <person name="Roest Crollius H."/>
            <person name="Wincker P."/>
            <person name="Chourrout D."/>
        </authorList>
    </citation>
    <scope>NUCLEOTIDE SEQUENCE [LARGE SCALE GENOMIC DNA]</scope>
</reference>
<keyword evidence="4 5" id="KW-1015">Disulfide bond</keyword>
<evidence type="ECO:0000256" key="4">
    <source>
        <dbReference type="ARBA" id="ARBA00023157"/>
    </source>
</evidence>
<dbReference type="GO" id="GO:0007154">
    <property type="term" value="P:cell communication"/>
    <property type="evidence" value="ECO:0007669"/>
    <property type="project" value="InterPro"/>
</dbReference>
<evidence type="ECO:0000256" key="1">
    <source>
        <dbReference type="ARBA" id="ARBA00022473"/>
    </source>
</evidence>
<dbReference type="AlphaFoldDB" id="E4X803"/>
<keyword evidence="10" id="KW-1185">Reference proteome</keyword>
<feature type="disulfide bond" evidence="5">
    <location>
        <begin position="296"/>
        <end position="305"/>
    </location>
</feature>
<dbReference type="Pfam" id="PF01414">
    <property type="entry name" value="DSL"/>
    <property type="match status" value="1"/>
</dbReference>
<evidence type="ECO:0000313" key="9">
    <source>
        <dbReference type="EMBL" id="CBY18826.1"/>
    </source>
</evidence>
<dbReference type="PROSITE" id="PS01186">
    <property type="entry name" value="EGF_2"/>
    <property type="match status" value="1"/>
</dbReference>
<evidence type="ECO:0000256" key="6">
    <source>
        <dbReference type="SAM" id="MobiDB-lite"/>
    </source>
</evidence>
<feature type="domain" description="EGF-like" evidence="8">
    <location>
        <begin position="274"/>
        <end position="306"/>
    </location>
</feature>
<feature type="disulfide bond" evidence="5">
    <location>
        <begin position="278"/>
        <end position="288"/>
    </location>
</feature>
<dbReference type="SMART" id="SM00181">
    <property type="entry name" value="EGF"/>
    <property type="match status" value="1"/>
</dbReference>
<evidence type="ECO:0000313" key="10">
    <source>
        <dbReference type="Proteomes" id="UP000001307"/>
    </source>
</evidence>